<feature type="compositionally biased region" description="Low complexity" evidence="1">
    <location>
        <begin position="274"/>
        <end position="285"/>
    </location>
</feature>
<dbReference type="EMBL" id="JAGTXO010000001">
    <property type="protein sequence ID" value="KAG8471012.1"/>
    <property type="molecule type" value="Genomic_DNA"/>
</dbReference>
<accession>A0A8J5XY99</accession>
<organism evidence="2 3">
    <name type="scientific">Diacronema lutheri</name>
    <name type="common">Unicellular marine alga</name>
    <name type="synonym">Monochrysis lutheri</name>
    <dbReference type="NCBI Taxonomy" id="2081491"/>
    <lineage>
        <taxon>Eukaryota</taxon>
        <taxon>Haptista</taxon>
        <taxon>Haptophyta</taxon>
        <taxon>Pavlovophyceae</taxon>
        <taxon>Pavlovales</taxon>
        <taxon>Pavlovaceae</taxon>
        <taxon>Diacronema</taxon>
    </lineage>
</organism>
<evidence type="ECO:0000256" key="1">
    <source>
        <dbReference type="SAM" id="MobiDB-lite"/>
    </source>
</evidence>
<gene>
    <name evidence="2" type="ORF">KFE25_009433</name>
</gene>
<dbReference type="AlphaFoldDB" id="A0A8J5XY99"/>
<feature type="region of interest" description="Disordered" evidence="1">
    <location>
        <begin position="745"/>
        <end position="767"/>
    </location>
</feature>
<dbReference type="Proteomes" id="UP000751190">
    <property type="component" value="Unassembled WGS sequence"/>
</dbReference>
<feature type="compositionally biased region" description="Low complexity" evidence="1">
    <location>
        <begin position="894"/>
        <end position="917"/>
    </location>
</feature>
<reference evidence="2" key="1">
    <citation type="submission" date="2021-05" db="EMBL/GenBank/DDBJ databases">
        <title>The genome of the haptophyte Pavlova lutheri (Diacronema luteri, Pavlovales) - a model for lipid biosynthesis in eukaryotic algae.</title>
        <authorList>
            <person name="Hulatt C.J."/>
            <person name="Posewitz M.C."/>
        </authorList>
    </citation>
    <scope>NUCLEOTIDE SEQUENCE</scope>
    <source>
        <strain evidence="2">NIVA-4/92</strain>
    </source>
</reference>
<sequence>MAGHGADAAAYALRAVDTGGLGKSSTGTPTEGVMHQQPSASGAWVGPVSGTRALMAVAAAAAATNRHAYLHPQQVGCVPRPATATLHGCSLSRVRHGPGGFRMAVDAACAGGRDGRTDSPARPAASAPACAQSAQAALLSRRCTPAPATRAETEWPTAYGRVPHPPAADVAAAAYAAVSRETLSRGNYAASYLHVGALADTATRPQPPTHQPPPRDGTAAWRVQLQRRLSATGAHADVEAAVAQDGALGTARVLSARRARTQPDGRTSSHEPTGASGAGALAPGARVPAPPASVRQGRGAWPAAACSGAAGAPGSKAVEPSADGAAATDLLPSGATAGAAVGRAGAGAGAGAGSGAGADAIDADHPPSLVSRAVLGTAQLAAGWAGAPAAVACGLTVGGSGSMPAAVAAGRAAAISSAARNRAARSASARAERLSQSSGGGCDAEGGAHAPLALVCAPLHVVPPPHGGLATCTGVGGFAPPTACTGVLGVRAAAVPVGRRQTWSPDAQFGVTGVVANGAMPAPPRAPGGCARAPRASANGVMLSATARCAPDAARSRAPAARARASSARMGARAPGAPSGAPAPPARALALRPEVPRAAERAAATAASATARLGVARPVLRPLPRPALAAAGAPRHSGSLRLGPRADMSSAPLIIVHLHGAVADLFPQSLWAQPSLVSFFVRPGAALGLRALAQTYQLAAVCHTGADYAPLAIAHLHARGASFDAVYDVSELACAAARVAYASDAPEGGEEGHAHQPSSLPRAAEAAAAHAHTQSDLGRLGAGAPSAALLEAMSSAHFDAAPLPFSAAQQAEVSSYNPRRCSLGHLDYGAICEDFGISRAEASARVLVIGSIDLDHTEIELREGERLVGCTAVDGSGSAMGVSRAAFTAALPLPELPPLTHSHPQSHPQSHSESQSPVTLLVPSARAQPSLHAIRMEMVLDVLHDLAAAGRGHFADGFHALSRRDVKKATICTHLGAPCALNGAKAAGGRGALDSSDAGVHAMSGPAQHTAVSRILVVRGAKARSSMLVPFDAVRLVRADELTELVRDLRCNGAAAVRAGAAVPRAAFG</sequence>
<name>A0A8J5XY99_DIALT</name>
<comment type="caution">
    <text evidence="2">The sequence shown here is derived from an EMBL/GenBank/DDBJ whole genome shotgun (WGS) entry which is preliminary data.</text>
</comment>
<keyword evidence="3" id="KW-1185">Reference proteome</keyword>
<feature type="region of interest" description="Disordered" evidence="1">
    <location>
        <begin position="894"/>
        <end position="919"/>
    </location>
</feature>
<feature type="region of interest" description="Disordered" evidence="1">
    <location>
        <begin position="20"/>
        <end position="41"/>
    </location>
</feature>
<feature type="region of interest" description="Disordered" evidence="1">
    <location>
        <begin position="257"/>
        <end position="298"/>
    </location>
</feature>
<protein>
    <submittedName>
        <fullName evidence="2">Uncharacterized protein</fullName>
    </submittedName>
</protein>
<feature type="region of interest" description="Disordered" evidence="1">
    <location>
        <begin position="552"/>
        <end position="586"/>
    </location>
</feature>
<evidence type="ECO:0000313" key="3">
    <source>
        <dbReference type="Proteomes" id="UP000751190"/>
    </source>
</evidence>
<evidence type="ECO:0000313" key="2">
    <source>
        <dbReference type="EMBL" id="KAG8471012.1"/>
    </source>
</evidence>
<proteinExistence type="predicted"/>